<evidence type="ECO:0000256" key="5">
    <source>
        <dbReference type="ARBA" id="ARBA00022989"/>
    </source>
</evidence>
<dbReference type="AlphaFoldDB" id="A0A8J6NEA7"/>
<evidence type="ECO:0000256" key="6">
    <source>
        <dbReference type="ARBA" id="ARBA00023016"/>
    </source>
</evidence>
<evidence type="ECO:0000256" key="9">
    <source>
        <dbReference type="ARBA" id="ARBA00093659"/>
    </source>
</evidence>
<dbReference type="Proteomes" id="UP000614424">
    <property type="component" value="Unassembled WGS sequence"/>
</dbReference>
<evidence type="ECO:0000256" key="8">
    <source>
        <dbReference type="ARBA" id="ARBA00093630"/>
    </source>
</evidence>
<name>A0A8J6NEA7_9BACT</name>
<feature type="transmembrane region" description="Helical" evidence="10">
    <location>
        <begin position="36"/>
        <end position="62"/>
    </location>
</feature>
<dbReference type="InterPro" id="IPR023408">
    <property type="entry name" value="MscS_beta-dom_sf"/>
</dbReference>
<evidence type="ECO:0000256" key="10">
    <source>
        <dbReference type="SAM" id="Phobius"/>
    </source>
</evidence>
<dbReference type="GO" id="GO:0071470">
    <property type="term" value="P:cellular response to osmotic stress"/>
    <property type="evidence" value="ECO:0007669"/>
    <property type="project" value="InterPro"/>
</dbReference>
<feature type="transmembrane region" description="Helical" evidence="10">
    <location>
        <begin position="82"/>
        <end position="103"/>
    </location>
</feature>
<accession>A0A8J6NEA7</accession>
<dbReference type="Pfam" id="PF00924">
    <property type="entry name" value="MS_channel_2nd"/>
    <property type="match status" value="1"/>
</dbReference>
<keyword evidence="5 10" id="KW-1133">Transmembrane helix</keyword>
<reference evidence="12 13" key="1">
    <citation type="submission" date="2020-08" db="EMBL/GenBank/DDBJ databases">
        <title>Bridging the membrane lipid divide: bacteria of the FCB group superphylum have the potential to synthesize archaeal ether lipids.</title>
        <authorList>
            <person name="Villanueva L."/>
            <person name="Von Meijenfeldt F.A.B."/>
            <person name="Westbye A.B."/>
            <person name="Yadav S."/>
            <person name="Hopmans E.C."/>
            <person name="Dutilh B.E."/>
            <person name="Sinninghe Damste J.S."/>
        </authorList>
    </citation>
    <scope>NUCLEOTIDE SEQUENCE [LARGE SCALE GENOMIC DNA]</scope>
    <source>
        <strain evidence="12">NIOZ-UU47</strain>
    </source>
</reference>
<gene>
    <name evidence="12" type="ORF">H8E41_03090</name>
</gene>
<feature type="domain" description="Mechanosensitive ion channel MscS" evidence="11">
    <location>
        <begin position="199"/>
        <end position="267"/>
    </location>
</feature>
<proteinExistence type="predicted"/>
<keyword evidence="7 10" id="KW-0472">Membrane</keyword>
<evidence type="ECO:0000256" key="1">
    <source>
        <dbReference type="ARBA" id="ARBA00004429"/>
    </source>
</evidence>
<dbReference type="EMBL" id="JACNJZ010000058">
    <property type="protein sequence ID" value="MBC8316863.1"/>
    <property type="molecule type" value="Genomic_DNA"/>
</dbReference>
<dbReference type="PANTHER" id="PTHR30414:SF0">
    <property type="entry name" value="MINICONDUCTANCE MECHANOSENSITIVE CHANNEL YBDG"/>
    <property type="match status" value="1"/>
</dbReference>
<comment type="caution">
    <text evidence="12">The sequence shown here is derived from an EMBL/GenBank/DDBJ whole genome shotgun (WGS) entry which is preliminary data.</text>
</comment>
<dbReference type="InterPro" id="IPR030192">
    <property type="entry name" value="YbdG"/>
</dbReference>
<dbReference type="GO" id="GO:0005886">
    <property type="term" value="C:plasma membrane"/>
    <property type="evidence" value="ECO:0007669"/>
    <property type="project" value="UniProtKB-SubCell"/>
</dbReference>
<dbReference type="PANTHER" id="PTHR30414">
    <property type="entry name" value="MINICONDUCTANCE MECHANOSENSITIVE CHANNEL YBDG"/>
    <property type="match status" value="1"/>
</dbReference>
<sequence length="437" mass="49402">MQQPKLFTDEVSMFQGLDSFLAQSGFSSAAIEFSHLAFSLLLLFLAALIVHWITSHYVVLILEKIAHKSTFKWDDAFIRNHFFKRLAILTPLILIYGAADLAFTDFPGTAELLRRASLIFFVLAGVRVLATALKSFQDIYSSSEIAGDWPIRSYLDAIKIILYILAFIFITSILTNKSPWGIISVFGGLTAILLLIFKDTILGFVANLQLTANDMVRVGDWIEMPKYGADGDVIDISLHTVKVQNWDKTITTVPTHHMVNDAFKNWRGMSESGGRRIKRALYIDTNSVRFCTDENLEGFKKYSLLEGYLQKKEEEITEYNKTHHPEPGKLGGRRQTNIGVFRAYIKAYLRNNPKINQDLTFLVRHLAPTPQGLPVEIYVFSADKVWANYEGIQADIFDHLLAIAPEFGLRIFQYPSGNDLQQFQSFKATADALDIPA</sequence>
<protein>
    <recommendedName>
        <fullName evidence="8">Mechanosensing system component YbdG</fullName>
    </recommendedName>
    <alternativeName>
        <fullName evidence="9">Mechanosensitive channel homolog YbdG</fullName>
    </alternativeName>
</protein>
<feature type="transmembrane region" description="Helical" evidence="10">
    <location>
        <begin position="115"/>
        <end position="133"/>
    </location>
</feature>
<organism evidence="12 13">
    <name type="scientific">Candidatus Desulfobia pelagia</name>
    <dbReference type="NCBI Taxonomy" id="2841692"/>
    <lineage>
        <taxon>Bacteria</taxon>
        <taxon>Pseudomonadati</taxon>
        <taxon>Thermodesulfobacteriota</taxon>
        <taxon>Desulfobulbia</taxon>
        <taxon>Desulfobulbales</taxon>
        <taxon>Desulfobulbaceae</taxon>
        <taxon>Candidatus Desulfobia</taxon>
    </lineage>
</organism>
<feature type="transmembrane region" description="Helical" evidence="10">
    <location>
        <begin position="154"/>
        <end position="174"/>
    </location>
</feature>
<feature type="transmembrane region" description="Helical" evidence="10">
    <location>
        <begin position="180"/>
        <end position="197"/>
    </location>
</feature>
<dbReference type="InterPro" id="IPR006685">
    <property type="entry name" value="MscS_channel_2nd"/>
</dbReference>
<dbReference type="SUPFAM" id="SSF50182">
    <property type="entry name" value="Sm-like ribonucleoproteins"/>
    <property type="match status" value="1"/>
</dbReference>
<keyword evidence="4 10" id="KW-0812">Transmembrane</keyword>
<dbReference type="GO" id="GO:0008381">
    <property type="term" value="F:mechanosensitive monoatomic ion channel activity"/>
    <property type="evidence" value="ECO:0007669"/>
    <property type="project" value="InterPro"/>
</dbReference>
<keyword evidence="6" id="KW-0346">Stress response</keyword>
<evidence type="ECO:0000256" key="4">
    <source>
        <dbReference type="ARBA" id="ARBA00022692"/>
    </source>
</evidence>
<keyword evidence="3" id="KW-0997">Cell inner membrane</keyword>
<evidence type="ECO:0000256" key="3">
    <source>
        <dbReference type="ARBA" id="ARBA00022519"/>
    </source>
</evidence>
<dbReference type="FunFam" id="2.30.30.60:FF:000002">
    <property type="entry name" value="Mechanosensitive ion channel family protein"/>
    <property type="match status" value="1"/>
</dbReference>
<comment type="subcellular location">
    <subcellularLocation>
        <location evidence="1">Cell inner membrane</location>
        <topology evidence="1">Multi-pass membrane protein</topology>
    </subcellularLocation>
</comment>
<evidence type="ECO:0000256" key="7">
    <source>
        <dbReference type="ARBA" id="ARBA00023136"/>
    </source>
</evidence>
<evidence type="ECO:0000259" key="11">
    <source>
        <dbReference type="Pfam" id="PF00924"/>
    </source>
</evidence>
<evidence type="ECO:0000256" key="2">
    <source>
        <dbReference type="ARBA" id="ARBA00022475"/>
    </source>
</evidence>
<keyword evidence="2" id="KW-1003">Cell membrane</keyword>
<evidence type="ECO:0000313" key="13">
    <source>
        <dbReference type="Proteomes" id="UP000614424"/>
    </source>
</evidence>
<dbReference type="InterPro" id="IPR010920">
    <property type="entry name" value="LSM_dom_sf"/>
</dbReference>
<evidence type="ECO:0000313" key="12">
    <source>
        <dbReference type="EMBL" id="MBC8316863.1"/>
    </source>
</evidence>
<dbReference type="Gene3D" id="2.30.30.60">
    <property type="match status" value="1"/>
</dbReference>